<protein>
    <submittedName>
        <fullName evidence="4">Polysaccharide deacetylase family protein</fullName>
        <ecNumber evidence="4">3.-.-.-</ecNumber>
    </submittedName>
</protein>
<dbReference type="EMBL" id="CP155618">
    <property type="protein sequence ID" value="XBL12682.1"/>
    <property type="molecule type" value="Genomic_DNA"/>
</dbReference>
<dbReference type="RefSeq" id="WP_308993856.1">
    <property type="nucleotide sequence ID" value="NZ_CP155618.1"/>
</dbReference>
<dbReference type="EC" id="3.-.-.-" evidence="4"/>
<gene>
    <name evidence="4" type="ORF">QLS71_010055</name>
</gene>
<dbReference type="SUPFAM" id="SSF88713">
    <property type="entry name" value="Glycoside hydrolase/deacetylase"/>
    <property type="match status" value="1"/>
</dbReference>
<dbReference type="GO" id="GO:0005576">
    <property type="term" value="C:extracellular region"/>
    <property type="evidence" value="ECO:0007669"/>
    <property type="project" value="UniProtKB-SubCell"/>
</dbReference>
<evidence type="ECO:0000256" key="2">
    <source>
        <dbReference type="ARBA" id="ARBA00022729"/>
    </source>
</evidence>
<reference evidence="4" key="1">
    <citation type="submission" date="2024-04" db="EMBL/GenBank/DDBJ databases">
        <title>Mariniflexile litorale, isolated from the shallow sediments of the Sea of Japan.</title>
        <authorList>
            <person name="Romanenko L."/>
            <person name="Isaeva M."/>
        </authorList>
    </citation>
    <scope>NUCLEOTIDE SEQUENCE [LARGE SCALE GENOMIC DNA]</scope>
    <source>
        <strain evidence="4">KMM 9835</strain>
    </source>
</reference>
<dbReference type="KEGG" id="mlil:QLS71_010055"/>
<dbReference type="InterPro" id="IPR002509">
    <property type="entry name" value="NODB_dom"/>
</dbReference>
<dbReference type="GO" id="GO:0016810">
    <property type="term" value="F:hydrolase activity, acting on carbon-nitrogen (but not peptide) bonds"/>
    <property type="evidence" value="ECO:0007669"/>
    <property type="project" value="InterPro"/>
</dbReference>
<dbReference type="Proteomes" id="UP001224325">
    <property type="component" value="Chromosome"/>
</dbReference>
<dbReference type="Gene3D" id="3.20.20.370">
    <property type="entry name" value="Glycoside hydrolase/deacetylase"/>
    <property type="match status" value="1"/>
</dbReference>
<dbReference type="PANTHER" id="PTHR34216">
    <property type="match status" value="1"/>
</dbReference>
<dbReference type="InterPro" id="IPR011330">
    <property type="entry name" value="Glyco_hydro/deAcase_b/a-brl"/>
</dbReference>
<keyword evidence="4" id="KW-0378">Hydrolase</keyword>
<evidence type="ECO:0000256" key="1">
    <source>
        <dbReference type="ARBA" id="ARBA00004613"/>
    </source>
</evidence>
<dbReference type="Pfam" id="PF01522">
    <property type="entry name" value="Polysacc_deac_1"/>
    <property type="match status" value="2"/>
</dbReference>
<dbReference type="AlphaFoldDB" id="A0AAU7ECB2"/>
<accession>A0AAU7ECB2</accession>
<dbReference type="GO" id="GO:0005975">
    <property type="term" value="P:carbohydrate metabolic process"/>
    <property type="evidence" value="ECO:0007669"/>
    <property type="project" value="InterPro"/>
</dbReference>
<dbReference type="PROSITE" id="PS51677">
    <property type="entry name" value="NODB"/>
    <property type="match status" value="1"/>
</dbReference>
<comment type="subcellular location">
    <subcellularLocation>
        <location evidence="1">Secreted</location>
    </subcellularLocation>
</comment>
<dbReference type="CDD" id="cd10918">
    <property type="entry name" value="CE4_NodB_like_5s_6s"/>
    <property type="match status" value="1"/>
</dbReference>
<evidence type="ECO:0000313" key="5">
    <source>
        <dbReference type="Proteomes" id="UP001224325"/>
    </source>
</evidence>
<evidence type="ECO:0000313" key="4">
    <source>
        <dbReference type="EMBL" id="XBL12682.1"/>
    </source>
</evidence>
<dbReference type="InterPro" id="IPR051398">
    <property type="entry name" value="Polysacch_Deacetylase"/>
</dbReference>
<keyword evidence="2" id="KW-0732">Signal</keyword>
<dbReference type="PANTHER" id="PTHR34216:SF3">
    <property type="entry name" value="POLY-BETA-1,6-N-ACETYL-D-GLUCOSAMINE N-DEACETYLASE"/>
    <property type="match status" value="1"/>
</dbReference>
<proteinExistence type="predicted"/>
<evidence type="ECO:0000259" key="3">
    <source>
        <dbReference type="PROSITE" id="PS51677"/>
    </source>
</evidence>
<name>A0AAU7ECB2_9FLAO</name>
<organism evidence="4 5">
    <name type="scientific">Mariniflexile litorale</name>
    <dbReference type="NCBI Taxonomy" id="3045158"/>
    <lineage>
        <taxon>Bacteria</taxon>
        <taxon>Pseudomonadati</taxon>
        <taxon>Bacteroidota</taxon>
        <taxon>Flavobacteriia</taxon>
        <taxon>Flavobacteriales</taxon>
        <taxon>Flavobacteriaceae</taxon>
        <taxon>Mariniflexile</taxon>
    </lineage>
</organism>
<feature type="domain" description="NodB homology" evidence="3">
    <location>
        <begin position="69"/>
        <end position="321"/>
    </location>
</feature>
<keyword evidence="5" id="KW-1185">Reference proteome</keyword>
<sequence length="321" mass="38040">MSNRAFLSKFKAQTIFPYYHLVRDTDVAHIENLYLFKNTKQFLNDIQILKTNYKALNPRDLLNNNVSNNSFLLSFDDGLQEIHSVIYPILKQQGLKAIFFVNPNFIDNNEGLYKHYISIILKQLKDTGFEKNVLDKIGAIFSFTSNSTEEFKKKFINIKFSEREKVNDVLDLLKIDIRDYLKEQKVYISKEQIQEMLDDGFYFGGHTMSHPPLIQLSQEEQTLEIINSIDWLKQNFNINYSLFAFPFSDRAISKKVLEKLFEYDPNVKIFGNSGLKKDMDKRIIQRFSLENPNKETEKQIVTENMYKYFNKVIRKYHIKRK</sequence>